<reference evidence="9 10" key="1">
    <citation type="submission" date="2021-10" db="EMBL/GenBank/DDBJ databases">
        <title>Anaerobic single-cell dispensing facilitates the cultivation of human gut bacteria.</title>
        <authorList>
            <person name="Afrizal A."/>
        </authorList>
    </citation>
    <scope>NUCLEOTIDE SEQUENCE [LARGE SCALE GENOMIC DNA]</scope>
    <source>
        <strain evidence="9 10">CLA-AA-H232</strain>
    </source>
</reference>
<keyword evidence="4 8" id="KW-1133">Transmembrane helix</keyword>
<keyword evidence="1 8" id="KW-0813">Transport</keyword>
<evidence type="ECO:0000256" key="8">
    <source>
        <dbReference type="HAMAP-Rule" id="MF_01521"/>
    </source>
</evidence>
<keyword evidence="6 8" id="KW-0472">Membrane</keyword>
<evidence type="ECO:0000256" key="6">
    <source>
        <dbReference type="ARBA" id="ARBA00023136"/>
    </source>
</evidence>
<evidence type="ECO:0000256" key="5">
    <source>
        <dbReference type="ARBA" id="ARBA00023065"/>
    </source>
</evidence>
<dbReference type="EMBL" id="JAJEQM010000003">
    <property type="protein sequence ID" value="MCC2209768.1"/>
    <property type="molecule type" value="Genomic_DNA"/>
</dbReference>
<dbReference type="GO" id="GO:0005886">
    <property type="term" value="C:plasma membrane"/>
    <property type="evidence" value="ECO:0007669"/>
    <property type="project" value="UniProtKB-SubCell"/>
</dbReference>
<dbReference type="PANTHER" id="PTHR35529">
    <property type="entry name" value="MANGANESE EFFLUX PUMP MNTP-RELATED"/>
    <property type="match status" value="1"/>
</dbReference>
<evidence type="ECO:0000256" key="3">
    <source>
        <dbReference type="ARBA" id="ARBA00022692"/>
    </source>
</evidence>
<evidence type="ECO:0000256" key="1">
    <source>
        <dbReference type="ARBA" id="ARBA00022448"/>
    </source>
</evidence>
<dbReference type="AlphaFoldDB" id="A0AAE3J8G3"/>
<comment type="similarity">
    <text evidence="8">Belongs to the MntP (TC 9.B.29) family.</text>
</comment>
<dbReference type="Proteomes" id="UP001198242">
    <property type="component" value="Unassembled WGS sequence"/>
</dbReference>
<evidence type="ECO:0000256" key="4">
    <source>
        <dbReference type="ARBA" id="ARBA00022989"/>
    </source>
</evidence>
<evidence type="ECO:0000313" key="10">
    <source>
        <dbReference type="Proteomes" id="UP001198242"/>
    </source>
</evidence>
<feature type="transmembrane region" description="Helical" evidence="8">
    <location>
        <begin position="101"/>
        <end position="124"/>
    </location>
</feature>
<evidence type="ECO:0000313" key="9">
    <source>
        <dbReference type="EMBL" id="MCC2209768.1"/>
    </source>
</evidence>
<dbReference type="HAMAP" id="MF_01521">
    <property type="entry name" value="MntP_pump"/>
    <property type="match status" value="1"/>
</dbReference>
<feature type="transmembrane region" description="Helical" evidence="8">
    <location>
        <begin position="71"/>
        <end position="89"/>
    </location>
</feature>
<keyword evidence="7 8" id="KW-0464">Manganese</keyword>
<organism evidence="9 10">
    <name type="scientific">Hominilimicola fabiformis</name>
    <dbReference type="NCBI Taxonomy" id="2885356"/>
    <lineage>
        <taxon>Bacteria</taxon>
        <taxon>Bacillati</taxon>
        <taxon>Bacillota</taxon>
        <taxon>Clostridia</taxon>
        <taxon>Eubacteriales</taxon>
        <taxon>Oscillospiraceae</taxon>
        <taxon>Hominilimicola</taxon>
    </lineage>
</organism>
<keyword evidence="10" id="KW-1185">Reference proteome</keyword>
<feature type="transmembrane region" description="Helical" evidence="8">
    <location>
        <begin position="6"/>
        <end position="29"/>
    </location>
</feature>
<feature type="transmembrane region" description="Helical" evidence="8">
    <location>
        <begin position="41"/>
        <end position="65"/>
    </location>
</feature>
<gene>
    <name evidence="8" type="primary">mntP</name>
    <name evidence="9" type="ORF">LKE05_03025</name>
</gene>
<feature type="transmembrane region" description="Helical" evidence="8">
    <location>
        <begin position="130"/>
        <end position="151"/>
    </location>
</feature>
<comment type="function">
    <text evidence="8">Probably functions as a manganese efflux pump.</text>
</comment>
<dbReference type="PANTHER" id="PTHR35529:SF1">
    <property type="entry name" value="MANGANESE EFFLUX PUMP MNTP-RELATED"/>
    <property type="match status" value="1"/>
</dbReference>
<dbReference type="InterPro" id="IPR003810">
    <property type="entry name" value="Mntp/YtaF"/>
</dbReference>
<evidence type="ECO:0000256" key="7">
    <source>
        <dbReference type="ARBA" id="ARBA00023211"/>
    </source>
</evidence>
<keyword evidence="3 8" id="KW-0812">Transmembrane</keyword>
<name>A0AAE3J8G3_9FIRM</name>
<comment type="subcellular location">
    <subcellularLocation>
        <location evidence="8">Cell membrane</location>
        <topology evidence="8">Multi-pass membrane protein</topology>
    </subcellularLocation>
</comment>
<sequence>MSISEIVLIGIALSMDAFAVCVASSMVYTNMTWLRKLSMPIMFGLFQGIMPILGFFLGSLFASFIEKWSGPISLLILGIIGINMIREGLAKDEETEPKKLTLWILLVQAVATSIDAFAVGVSFAANSANIWQSAPIIAVTTFVLSLIALFVGTKAGEKLGDKAEILGGIILIIIGIKSLF</sequence>
<accession>A0AAE3J8G3</accession>
<dbReference type="Pfam" id="PF02659">
    <property type="entry name" value="Mntp"/>
    <property type="match status" value="1"/>
</dbReference>
<dbReference type="InterPro" id="IPR022929">
    <property type="entry name" value="Put_MntP"/>
</dbReference>
<dbReference type="GO" id="GO:0005384">
    <property type="term" value="F:manganese ion transmembrane transporter activity"/>
    <property type="evidence" value="ECO:0007669"/>
    <property type="project" value="UniProtKB-UniRule"/>
</dbReference>
<keyword evidence="2 8" id="KW-1003">Cell membrane</keyword>
<comment type="caution">
    <text evidence="9">The sequence shown here is derived from an EMBL/GenBank/DDBJ whole genome shotgun (WGS) entry which is preliminary data.</text>
</comment>
<dbReference type="RefSeq" id="WP_022230971.1">
    <property type="nucleotide sequence ID" value="NZ_JAJEQM010000003.1"/>
</dbReference>
<keyword evidence="5 8" id="KW-0406">Ion transport</keyword>
<proteinExistence type="inferred from homology"/>
<evidence type="ECO:0000256" key="2">
    <source>
        <dbReference type="ARBA" id="ARBA00022475"/>
    </source>
</evidence>
<protein>
    <recommendedName>
        <fullName evidence="8">Putative manganese efflux pump MntP</fullName>
    </recommendedName>
</protein>